<dbReference type="Pfam" id="PF18962">
    <property type="entry name" value="Por_Secre_tail"/>
    <property type="match status" value="1"/>
</dbReference>
<dbReference type="PANTHER" id="PTHR45982">
    <property type="entry name" value="REGULATOR OF CHROMOSOME CONDENSATION"/>
    <property type="match status" value="1"/>
</dbReference>
<dbReference type="InterPro" id="IPR009091">
    <property type="entry name" value="RCC1/BLIP-II"/>
</dbReference>
<dbReference type="NCBIfam" id="TIGR04183">
    <property type="entry name" value="Por_Secre_tail"/>
    <property type="match status" value="1"/>
</dbReference>
<evidence type="ECO:0000313" key="6">
    <source>
        <dbReference type="EMBL" id="AZB16699.1"/>
    </source>
</evidence>
<keyword evidence="1" id="KW-0344">Guanine-nucleotide releasing factor</keyword>
<dbReference type="Gene3D" id="2.130.10.30">
    <property type="entry name" value="Regulator of chromosome condensation 1/beta-lactamase-inhibitor protein II"/>
    <property type="match status" value="2"/>
</dbReference>
<dbReference type="AlphaFoldDB" id="A0AAD0YQ06"/>
<dbReference type="Proteomes" id="UP000269015">
    <property type="component" value="Chromosome"/>
</dbReference>
<evidence type="ECO:0000256" key="1">
    <source>
        <dbReference type="ARBA" id="ARBA00022658"/>
    </source>
</evidence>
<gene>
    <name evidence="6" type="ORF">EG352_02375</name>
</gene>
<dbReference type="GO" id="GO:0005737">
    <property type="term" value="C:cytoplasm"/>
    <property type="evidence" value="ECO:0007669"/>
    <property type="project" value="TreeGrafter"/>
</dbReference>
<organism evidence="6 7">
    <name type="scientific">Chryseobacterium indologenes</name>
    <name type="common">Flavobacterium indologenes</name>
    <dbReference type="NCBI Taxonomy" id="253"/>
    <lineage>
        <taxon>Bacteria</taxon>
        <taxon>Pseudomonadati</taxon>
        <taxon>Bacteroidota</taxon>
        <taxon>Flavobacteriia</taxon>
        <taxon>Flavobacteriales</taxon>
        <taxon>Weeksellaceae</taxon>
        <taxon>Chryseobacterium group</taxon>
        <taxon>Chryseobacterium</taxon>
    </lineage>
</organism>
<dbReference type="InterPro" id="IPR026444">
    <property type="entry name" value="Secre_tail"/>
</dbReference>
<evidence type="ECO:0000313" key="7">
    <source>
        <dbReference type="Proteomes" id="UP000269015"/>
    </source>
</evidence>
<dbReference type="InterPro" id="IPR000408">
    <property type="entry name" value="Reg_chr_condens"/>
</dbReference>
<feature type="domain" description="RCC1-like" evidence="5">
    <location>
        <begin position="49"/>
        <end position="271"/>
    </location>
</feature>
<evidence type="ECO:0000256" key="2">
    <source>
        <dbReference type="ARBA" id="ARBA00022729"/>
    </source>
</evidence>
<keyword evidence="3" id="KW-0677">Repeat</keyword>
<keyword evidence="2" id="KW-0732">Signal</keyword>
<evidence type="ECO:0000259" key="4">
    <source>
        <dbReference type="Pfam" id="PF18962"/>
    </source>
</evidence>
<dbReference type="PANTHER" id="PTHR45982:SF1">
    <property type="entry name" value="REGULATOR OF CHROMOSOME CONDENSATION"/>
    <property type="match status" value="1"/>
</dbReference>
<dbReference type="PRINTS" id="PR00633">
    <property type="entry name" value="RCCNDNSATION"/>
</dbReference>
<dbReference type="InterPro" id="IPR058923">
    <property type="entry name" value="RCC1-like_dom"/>
</dbReference>
<name>A0AAD0YQ06_CHRID</name>
<dbReference type="InterPro" id="IPR051553">
    <property type="entry name" value="Ran_GTPase-activating"/>
</dbReference>
<accession>A0AAD0YQ06</accession>
<dbReference type="Pfam" id="PF25390">
    <property type="entry name" value="WD40_RLD"/>
    <property type="match status" value="1"/>
</dbReference>
<protein>
    <submittedName>
        <fullName evidence="6">T9SS C-terminal target domain-containing protein</fullName>
    </submittedName>
</protein>
<proteinExistence type="predicted"/>
<reference evidence="6 7" key="1">
    <citation type="submission" date="2018-11" db="EMBL/GenBank/DDBJ databases">
        <title>Proposal to divide the Flavobacteriaceae and reorganize its genera based on Amino Acid Identity values calculated from whole genome sequences.</title>
        <authorList>
            <person name="Nicholson A.C."/>
            <person name="Gulvik C.A."/>
            <person name="Whitney A.M."/>
            <person name="Humrighouse B.W."/>
            <person name="Bell M."/>
            <person name="Holmes B."/>
            <person name="Steigerwalt A.G."/>
            <person name="Villarma A."/>
            <person name="Sheth M."/>
            <person name="Batra D."/>
            <person name="Pryor J."/>
            <person name="Bernardet J.-F."/>
            <person name="Hugo C."/>
            <person name="Kampfer P."/>
            <person name="Newman J."/>
            <person name="McQuiston J.R."/>
        </authorList>
    </citation>
    <scope>NUCLEOTIDE SEQUENCE [LARGE SCALE GENOMIC DNA]</scope>
    <source>
        <strain evidence="6 7">H5559</strain>
    </source>
</reference>
<evidence type="ECO:0000256" key="3">
    <source>
        <dbReference type="ARBA" id="ARBA00022737"/>
    </source>
</evidence>
<dbReference type="PROSITE" id="PS50012">
    <property type="entry name" value="RCC1_3"/>
    <property type="match status" value="5"/>
</dbReference>
<sequence length="479" mass="52741">MFEDFQFLTFIFAKKYILKKTLITLTAILGQLYSSQCFKEFSPSKIGRYTAGIKSDGTLWTWGENSDGGLGNNTPNSSYFPKQISSDTWKSFSLGRYHTLAIKSDGTLWAWGLNNYGQVGDGTNTKKLAPVQIGTGTNWIFVMASEYSSFAINENGELWAWGNNANYTLGLGDGADRKVPNRLGTDTDWKKLSGGGSHVIALKNNGSIWGWGSNSAGQVGTGNTFVKIPKQIGTDTNWRDISVGYISSYGIKNDNTIWAWGDNYGGQIGNGGWGAQIYAPIQVGTDNNWKSVKAGSYQVVALKYDNTLWGWGSNGLSQLGGYHGTPSYKTPVRIGLDSDWKNIYPGYAATYAEKNDNTMWVTGDQCCGEFGSNFSSGKHYPLAIVSGYCADSVLGTADLPKKENAISFYPNPVRDVLTISLDSTIEKVEVFEMSGKKIRDYIDVNNFHLKVNFSEILPGTYMVKIKTRNEEKTVKIIKE</sequence>
<dbReference type="GO" id="GO:0005085">
    <property type="term" value="F:guanyl-nucleotide exchange factor activity"/>
    <property type="evidence" value="ECO:0007669"/>
    <property type="project" value="TreeGrafter"/>
</dbReference>
<evidence type="ECO:0000259" key="5">
    <source>
        <dbReference type="Pfam" id="PF25390"/>
    </source>
</evidence>
<dbReference type="EMBL" id="CP033930">
    <property type="protein sequence ID" value="AZB16699.1"/>
    <property type="molecule type" value="Genomic_DNA"/>
</dbReference>
<dbReference type="SUPFAM" id="SSF50985">
    <property type="entry name" value="RCC1/BLIP-II"/>
    <property type="match status" value="1"/>
</dbReference>
<feature type="domain" description="Secretion system C-terminal sorting" evidence="4">
    <location>
        <begin position="409"/>
        <end position="477"/>
    </location>
</feature>